<sequence>MTDLMVPSKRPRAPSFSDKHPDEYVGSSDWLPAEKDKPQVQVNNFLELCRFCNKNLRHDEDVFMYGYLGAFCSKQCRAKQMALDIFREFPRQKAIAKKGRTSKDEVRSTSSPVVFIIIGDVKRLFWWQDSRQLGPQSLGPVVGTAQVWRLRFVEVSQICFRLGSQVSRVLVAVRFVLLTDFFSIAQF</sequence>
<keyword evidence="4" id="KW-0862">Zinc</keyword>
<feature type="domain" description="FLZ-type" evidence="7">
    <location>
        <begin position="44"/>
        <end position="88"/>
    </location>
</feature>
<evidence type="ECO:0000256" key="3">
    <source>
        <dbReference type="ARBA" id="ARBA00022771"/>
    </source>
</evidence>
<evidence type="ECO:0000256" key="4">
    <source>
        <dbReference type="ARBA" id="ARBA00022833"/>
    </source>
</evidence>
<evidence type="ECO:0000256" key="5">
    <source>
        <dbReference type="PROSITE-ProRule" id="PRU01131"/>
    </source>
</evidence>
<reference evidence="8 9" key="1">
    <citation type="submission" date="2020-12" db="EMBL/GenBank/DDBJ databases">
        <title>Concerted genomic and epigenomic changes stabilize Arabidopsis allopolyploids.</title>
        <authorList>
            <person name="Chen Z."/>
        </authorList>
    </citation>
    <scope>NUCLEOTIDE SEQUENCE [LARGE SCALE GENOMIC DNA]</scope>
    <source>
        <strain evidence="8">As9502</strain>
        <tissue evidence="8">Leaf</tissue>
    </source>
</reference>
<gene>
    <name evidence="8" type="ORF">ISN44_As10g033150</name>
</gene>
<evidence type="ECO:0000313" key="8">
    <source>
        <dbReference type="EMBL" id="KAG7566800.1"/>
    </source>
</evidence>
<dbReference type="AlphaFoldDB" id="A0A8T2A379"/>
<name>A0A8T2A379_ARASU</name>
<proteinExistence type="inferred from homology"/>
<dbReference type="PROSITE" id="PS51795">
    <property type="entry name" value="ZF_FLZ"/>
    <property type="match status" value="1"/>
</dbReference>
<dbReference type="InterPro" id="IPR044533">
    <property type="entry name" value="FLZ1/2/3"/>
</dbReference>
<evidence type="ECO:0000313" key="9">
    <source>
        <dbReference type="Proteomes" id="UP000694251"/>
    </source>
</evidence>
<dbReference type="PANTHER" id="PTHR46057">
    <property type="entry name" value="FCS-LIKE ZINC FINGER 1-RELATED"/>
    <property type="match status" value="1"/>
</dbReference>
<keyword evidence="3" id="KW-0863">Zinc-finger</keyword>
<dbReference type="GO" id="GO:0008270">
    <property type="term" value="F:zinc ion binding"/>
    <property type="evidence" value="ECO:0007669"/>
    <property type="project" value="UniProtKB-KW"/>
</dbReference>
<keyword evidence="2" id="KW-0479">Metal-binding</keyword>
<comment type="similarity">
    <text evidence="1">Belongs to the FLZ family.</text>
</comment>
<dbReference type="Proteomes" id="UP000694251">
    <property type="component" value="Chromosome 10"/>
</dbReference>
<dbReference type="Pfam" id="PF04570">
    <property type="entry name" value="zf-FLZ"/>
    <property type="match status" value="1"/>
</dbReference>
<dbReference type="OrthoDB" id="1864056at2759"/>
<dbReference type="InterPro" id="IPR007650">
    <property type="entry name" value="Zf-FLZ_dom"/>
</dbReference>
<dbReference type="PANTHER" id="PTHR46057:SF54">
    <property type="entry name" value="FCS-LIKE ZINC FINGER 16"/>
    <property type="match status" value="1"/>
</dbReference>
<evidence type="ECO:0000256" key="1">
    <source>
        <dbReference type="ARBA" id="ARBA00009374"/>
    </source>
</evidence>
<feature type="zinc finger region" description="FLZ-type" evidence="5">
    <location>
        <begin position="44"/>
        <end position="88"/>
    </location>
</feature>
<comment type="caution">
    <text evidence="8">The sequence shown here is derived from an EMBL/GenBank/DDBJ whole genome shotgun (WGS) entry which is preliminary data.</text>
</comment>
<dbReference type="EMBL" id="JAEFBJ010000010">
    <property type="protein sequence ID" value="KAG7566800.1"/>
    <property type="molecule type" value="Genomic_DNA"/>
</dbReference>
<organism evidence="8 9">
    <name type="scientific">Arabidopsis suecica</name>
    <name type="common">Swedish thale-cress</name>
    <name type="synonym">Cardaminopsis suecica</name>
    <dbReference type="NCBI Taxonomy" id="45249"/>
    <lineage>
        <taxon>Eukaryota</taxon>
        <taxon>Viridiplantae</taxon>
        <taxon>Streptophyta</taxon>
        <taxon>Embryophyta</taxon>
        <taxon>Tracheophyta</taxon>
        <taxon>Spermatophyta</taxon>
        <taxon>Magnoliopsida</taxon>
        <taxon>eudicotyledons</taxon>
        <taxon>Gunneridae</taxon>
        <taxon>Pentapetalae</taxon>
        <taxon>rosids</taxon>
        <taxon>malvids</taxon>
        <taxon>Brassicales</taxon>
        <taxon>Brassicaceae</taxon>
        <taxon>Camelineae</taxon>
        <taxon>Arabidopsis</taxon>
    </lineage>
</organism>
<keyword evidence="9" id="KW-1185">Reference proteome</keyword>
<evidence type="ECO:0000256" key="2">
    <source>
        <dbReference type="ARBA" id="ARBA00022723"/>
    </source>
</evidence>
<evidence type="ECO:0000256" key="6">
    <source>
        <dbReference type="SAM" id="MobiDB-lite"/>
    </source>
</evidence>
<protein>
    <submittedName>
        <fullName evidence="8">Zf-FLZ domain</fullName>
    </submittedName>
</protein>
<evidence type="ECO:0000259" key="7">
    <source>
        <dbReference type="PROSITE" id="PS51795"/>
    </source>
</evidence>
<feature type="region of interest" description="Disordered" evidence="6">
    <location>
        <begin position="1"/>
        <end position="31"/>
    </location>
</feature>
<accession>A0A8T2A379</accession>